<gene>
    <name evidence="4" type="ORF">H6G83_24915</name>
</gene>
<feature type="domain" description="Tail sheath protein subtilisin-like" evidence="2">
    <location>
        <begin position="150"/>
        <end position="312"/>
    </location>
</feature>
<dbReference type="Pfam" id="PF17482">
    <property type="entry name" value="Phage_sheath_1C"/>
    <property type="match status" value="1"/>
</dbReference>
<dbReference type="PANTHER" id="PTHR35861">
    <property type="match status" value="1"/>
</dbReference>
<evidence type="ECO:0000259" key="2">
    <source>
        <dbReference type="Pfam" id="PF04984"/>
    </source>
</evidence>
<proteinExistence type="inferred from homology"/>
<protein>
    <submittedName>
        <fullName evidence="4">Phage tail sheath family protein</fullName>
    </submittedName>
</protein>
<evidence type="ECO:0000313" key="5">
    <source>
        <dbReference type="Proteomes" id="UP000661112"/>
    </source>
</evidence>
<reference evidence="4 5" key="1">
    <citation type="journal article" date="2020" name="ISME J.">
        <title>Comparative genomics reveals insights into cyanobacterial evolution and habitat adaptation.</title>
        <authorList>
            <person name="Chen M.Y."/>
            <person name="Teng W.K."/>
            <person name="Zhao L."/>
            <person name="Hu C.X."/>
            <person name="Zhou Y.K."/>
            <person name="Han B.P."/>
            <person name="Song L.R."/>
            <person name="Shu W.S."/>
        </authorList>
    </citation>
    <scope>NUCLEOTIDE SEQUENCE [LARGE SCALE GENOMIC DNA]</scope>
    <source>
        <strain evidence="4 5">FACHB-119</strain>
    </source>
</reference>
<dbReference type="Gene3D" id="3.40.50.11780">
    <property type="match status" value="1"/>
</dbReference>
<dbReference type="Proteomes" id="UP000661112">
    <property type="component" value="Unassembled WGS sequence"/>
</dbReference>
<dbReference type="InterPro" id="IPR052042">
    <property type="entry name" value="Tail_sheath_structural"/>
</dbReference>
<dbReference type="Pfam" id="PF04984">
    <property type="entry name" value="Phage_sheath_1"/>
    <property type="match status" value="1"/>
</dbReference>
<sequence length="426" mass="46263">MPPYLSPGVYVEEVPAGASPIAGVGTSTAGFIAIITQGTIPIPAERMIKKESSTEGGAALDVAYLKFQSINLPPSEEVNLFTNWGAFTSKFGDFLGDKTANGLQEIKQSSFDAASLNAWRPLAHAVYGFFLNGGTRCYVIRIDKAASLPAALNKFAGIDEIAIVAVPGNTTKAAQEAVLDHCDRLKDRFAVLDGQQRPGSFIKAEIQGTTKDSNFGAIYFPWIKVTDPTRQMMEPNSDGSLIMPPSGHIAGVYARVDADRGVFKAPGNEGIRGALDVEYQLTKSDQDGLNPGGVNIIRSFNSNVKIWGARTMGGDANGEFKYISTRRLFNFLRESIDEGTQFAVFEPNSPALWQRIKRNVGDFLLGQWRDGALLGETPEKAFFVKCDEETNPRTVREQGQVITQVGVAIVKPAEFVIFRIQQRTGG</sequence>
<feature type="domain" description="Tail sheath protein C-terminal" evidence="3">
    <location>
        <begin position="316"/>
        <end position="422"/>
    </location>
</feature>
<comment type="caution">
    <text evidence="4">The sequence shown here is derived from an EMBL/GenBank/DDBJ whole genome shotgun (WGS) entry which is preliminary data.</text>
</comment>
<dbReference type="EMBL" id="JACJSG010000040">
    <property type="protein sequence ID" value="MBD2503811.1"/>
    <property type="molecule type" value="Genomic_DNA"/>
</dbReference>
<name>A0ABR8DCE4_9NOST</name>
<dbReference type="InterPro" id="IPR020287">
    <property type="entry name" value="Tail_sheath_C"/>
</dbReference>
<dbReference type="PANTHER" id="PTHR35861:SF1">
    <property type="entry name" value="PHAGE TAIL SHEATH PROTEIN"/>
    <property type="match status" value="1"/>
</dbReference>
<evidence type="ECO:0000313" key="4">
    <source>
        <dbReference type="EMBL" id="MBD2503811.1"/>
    </source>
</evidence>
<dbReference type="RefSeq" id="WP_190476924.1">
    <property type="nucleotide sequence ID" value="NZ_JACJSG010000040.1"/>
</dbReference>
<accession>A0ABR8DCE4</accession>
<organism evidence="4 5">
    <name type="scientific">Anabaena azotica FACHB-119</name>
    <dbReference type="NCBI Taxonomy" id="947527"/>
    <lineage>
        <taxon>Bacteria</taxon>
        <taxon>Bacillati</taxon>
        <taxon>Cyanobacteriota</taxon>
        <taxon>Cyanophyceae</taxon>
        <taxon>Nostocales</taxon>
        <taxon>Nostocaceae</taxon>
        <taxon>Anabaena</taxon>
        <taxon>Anabaena azotica</taxon>
    </lineage>
</organism>
<evidence type="ECO:0000256" key="1">
    <source>
        <dbReference type="ARBA" id="ARBA00008005"/>
    </source>
</evidence>
<comment type="similarity">
    <text evidence="1">Belongs to the myoviridae tail sheath protein family.</text>
</comment>
<evidence type="ECO:0000259" key="3">
    <source>
        <dbReference type="Pfam" id="PF17482"/>
    </source>
</evidence>
<keyword evidence="5" id="KW-1185">Reference proteome</keyword>
<dbReference type="InterPro" id="IPR035089">
    <property type="entry name" value="Phage_sheath_subtilisin"/>
</dbReference>